<dbReference type="InterPro" id="IPR020536">
    <property type="entry name" value="ThiI_AANH"/>
</dbReference>
<reference evidence="4 5" key="1">
    <citation type="submission" date="2018-08" db="EMBL/GenBank/DDBJ databases">
        <title>A genome reference for cultivated species of the human gut microbiota.</title>
        <authorList>
            <person name="Zou Y."/>
            <person name="Xue W."/>
            <person name="Luo G."/>
        </authorList>
    </citation>
    <scope>NUCLEOTIDE SEQUENCE [LARGE SCALE GENOMIC DNA]</scope>
    <source>
        <strain evidence="4 5">AM26-2LB</strain>
    </source>
</reference>
<dbReference type="GO" id="GO:0004810">
    <property type="term" value="F:CCA tRNA nucleotidyltransferase activity"/>
    <property type="evidence" value="ECO:0007669"/>
    <property type="project" value="InterPro"/>
</dbReference>
<dbReference type="RefSeq" id="WP_118142243.1">
    <property type="nucleotide sequence ID" value="NZ_QSKY01000045.1"/>
</dbReference>
<dbReference type="InterPro" id="IPR014729">
    <property type="entry name" value="Rossmann-like_a/b/a_fold"/>
</dbReference>
<keyword evidence="1" id="KW-0547">Nucleotide-binding</keyword>
<dbReference type="AlphaFoldDB" id="A0A414LVR2"/>
<name>A0A414LVR2_9FIRM</name>
<evidence type="ECO:0000256" key="1">
    <source>
        <dbReference type="ARBA" id="ARBA00022741"/>
    </source>
</evidence>
<dbReference type="Proteomes" id="UP000283501">
    <property type="component" value="Unassembled WGS sequence"/>
</dbReference>
<evidence type="ECO:0000313" key="5">
    <source>
        <dbReference type="Proteomes" id="UP000283501"/>
    </source>
</evidence>
<dbReference type="Pfam" id="PF02568">
    <property type="entry name" value="ThiI"/>
    <property type="match status" value="1"/>
</dbReference>
<dbReference type="GO" id="GO:0005524">
    <property type="term" value="F:ATP binding"/>
    <property type="evidence" value="ECO:0007669"/>
    <property type="project" value="UniProtKB-KW"/>
</dbReference>
<accession>A0A414LVR2</accession>
<feature type="domain" description="Thil AANH" evidence="3">
    <location>
        <begin position="8"/>
        <end position="123"/>
    </location>
</feature>
<comment type="caution">
    <text evidence="4">The sequence shown here is derived from an EMBL/GenBank/DDBJ whole genome shotgun (WGS) entry which is preliminary data.</text>
</comment>
<dbReference type="EMBL" id="QSKY01000045">
    <property type="protein sequence ID" value="RHE98752.1"/>
    <property type="molecule type" value="Genomic_DNA"/>
</dbReference>
<dbReference type="SUPFAM" id="SSF52402">
    <property type="entry name" value="Adenine nucleotide alpha hydrolases-like"/>
    <property type="match status" value="1"/>
</dbReference>
<protein>
    <recommendedName>
        <fullName evidence="3">Thil AANH domain-containing protein</fullName>
    </recommendedName>
</protein>
<dbReference type="Gene3D" id="3.40.50.620">
    <property type="entry name" value="HUPs"/>
    <property type="match status" value="1"/>
</dbReference>
<gene>
    <name evidence="4" type="ORF">DW703_16400</name>
</gene>
<proteinExistence type="predicted"/>
<evidence type="ECO:0000256" key="2">
    <source>
        <dbReference type="ARBA" id="ARBA00022840"/>
    </source>
</evidence>
<evidence type="ECO:0000313" key="4">
    <source>
        <dbReference type="EMBL" id="RHE98752.1"/>
    </source>
</evidence>
<sequence>MSKKISAILFSGGLDSSLAVCDMIEKGYDVHLLHYDTGALISNNLIKIRYAELKKIYEECIVDLYERNISGLFRRIALVSLEEDIKKYGVSLICVGCKLAMHVQCIIYCKNNGIKCVADGSTERQKRYGEQREVSLEFVKKFYQEYDIEYKNPIYNLDKKEIKYGLFDRGMTIQPLEDTCLFSNTFSIADDEIIEKYLESKREICKKLVERGLAHEKNR</sequence>
<evidence type="ECO:0000259" key="3">
    <source>
        <dbReference type="Pfam" id="PF02568"/>
    </source>
</evidence>
<keyword evidence="2" id="KW-0067">ATP-binding</keyword>
<organism evidence="4 5">
    <name type="scientific">Agathobacter rectalis</name>
    <dbReference type="NCBI Taxonomy" id="39491"/>
    <lineage>
        <taxon>Bacteria</taxon>
        <taxon>Bacillati</taxon>
        <taxon>Bacillota</taxon>
        <taxon>Clostridia</taxon>
        <taxon>Lachnospirales</taxon>
        <taxon>Lachnospiraceae</taxon>
        <taxon>Agathobacter</taxon>
    </lineage>
</organism>